<reference evidence="1" key="1">
    <citation type="journal article" date="2020" name="Nat. Commun.">
        <title>Large-scale genome sequencing of mycorrhizal fungi provides insights into the early evolution of symbiotic traits.</title>
        <authorList>
            <person name="Miyauchi S."/>
            <person name="Kiss E."/>
            <person name="Kuo A."/>
            <person name="Drula E."/>
            <person name="Kohler A."/>
            <person name="Sanchez-Garcia M."/>
            <person name="Morin E."/>
            <person name="Andreopoulos B."/>
            <person name="Barry K.W."/>
            <person name="Bonito G."/>
            <person name="Buee M."/>
            <person name="Carver A."/>
            <person name="Chen C."/>
            <person name="Cichocki N."/>
            <person name="Clum A."/>
            <person name="Culley D."/>
            <person name="Crous P.W."/>
            <person name="Fauchery L."/>
            <person name="Girlanda M."/>
            <person name="Hayes R.D."/>
            <person name="Keri Z."/>
            <person name="LaButti K."/>
            <person name="Lipzen A."/>
            <person name="Lombard V."/>
            <person name="Magnuson J."/>
            <person name="Maillard F."/>
            <person name="Murat C."/>
            <person name="Nolan M."/>
            <person name="Ohm R.A."/>
            <person name="Pangilinan J."/>
            <person name="Pereira M.F."/>
            <person name="Perotto S."/>
            <person name="Peter M."/>
            <person name="Pfister S."/>
            <person name="Riley R."/>
            <person name="Sitrit Y."/>
            <person name="Stielow J.B."/>
            <person name="Szollosi G."/>
            <person name="Zifcakova L."/>
            <person name="Stursova M."/>
            <person name="Spatafora J.W."/>
            <person name="Tedersoo L."/>
            <person name="Vaario L.M."/>
            <person name="Yamada A."/>
            <person name="Yan M."/>
            <person name="Wang P."/>
            <person name="Xu J."/>
            <person name="Bruns T."/>
            <person name="Baldrian P."/>
            <person name="Vilgalys R."/>
            <person name="Dunand C."/>
            <person name="Henrissat B."/>
            <person name="Grigoriev I.V."/>
            <person name="Hibbett D."/>
            <person name="Nagy L.G."/>
            <person name="Martin F.M."/>
        </authorList>
    </citation>
    <scope>NUCLEOTIDE SEQUENCE</scope>
    <source>
        <strain evidence="1">UP504</strain>
    </source>
</reference>
<evidence type="ECO:0000313" key="2">
    <source>
        <dbReference type="Proteomes" id="UP000886523"/>
    </source>
</evidence>
<proteinExistence type="predicted"/>
<dbReference type="Proteomes" id="UP000886523">
    <property type="component" value="Unassembled WGS sequence"/>
</dbReference>
<dbReference type="AlphaFoldDB" id="A0A9P6DNA1"/>
<organism evidence="1 2">
    <name type="scientific">Hydnum rufescens UP504</name>
    <dbReference type="NCBI Taxonomy" id="1448309"/>
    <lineage>
        <taxon>Eukaryota</taxon>
        <taxon>Fungi</taxon>
        <taxon>Dikarya</taxon>
        <taxon>Basidiomycota</taxon>
        <taxon>Agaricomycotina</taxon>
        <taxon>Agaricomycetes</taxon>
        <taxon>Cantharellales</taxon>
        <taxon>Hydnaceae</taxon>
        <taxon>Hydnum</taxon>
    </lineage>
</organism>
<evidence type="ECO:0000313" key="1">
    <source>
        <dbReference type="EMBL" id="KAF9504430.1"/>
    </source>
</evidence>
<dbReference type="EMBL" id="MU129227">
    <property type="protein sequence ID" value="KAF9504430.1"/>
    <property type="molecule type" value="Genomic_DNA"/>
</dbReference>
<sequence length="204" mass="22897">MVTSRHLNQLKRDPEIDSVPSSIPASAFCNITGAPLGDESRSLVQIIRNRTVETRLIFLLGSFVALPTGLDKAQNFLTMASSLQPHFDRYAFGIDVDDNYKIVQFAPLSPDFDLSDAGTLKIPEGQKMPYDECLRLHFNFCLQIYVSSPPPGVQTHELEDIEDLQEEVGMYERDESLPELTDPIWNSPLGREVLRAAMASRLSR</sequence>
<protein>
    <submittedName>
        <fullName evidence="1">Uncharacterized protein</fullName>
    </submittedName>
</protein>
<gene>
    <name evidence="1" type="ORF">BS47DRAFT_672285</name>
</gene>
<dbReference type="OrthoDB" id="2142759at2759"/>
<name>A0A9P6DNA1_9AGAM</name>
<comment type="caution">
    <text evidence="1">The sequence shown here is derived from an EMBL/GenBank/DDBJ whole genome shotgun (WGS) entry which is preliminary data.</text>
</comment>
<keyword evidence="2" id="KW-1185">Reference proteome</keyword>
<accession>A0A9P6DNA1</accession>